<keyword evidence="4" id="KW-0804">Transcription</keyword>
<gene>
    <name evidence="6" type="ORF">POL58_32540</name>
</gene>
<evidence type="ECO:0000256" key="2">
    <source>
        <dbReference type="ARBA" id="ARBA00023015"/>
    </source>
</evidence>
<proteinExistence type="inferred from homology"/>
<dbReference type="SUPFAM" id="SSF46785">
    <property type="entry name" value="Winged helix' DNA-binding domain"/>
    <property type="match status" value="1"/>
</dbReference>
<keyword evidence="2" id="KW-0805">Transcription regulation</keyword>
<dbReference type="Gene3D" id="1.10.10.10">
    <property type="entry name" value="Winged helix-like DNA-binding domain superfamily/Winged helix DNA-binding domain"/>
    <property type="match status" value="1"/>
</dbReference>
<dbReference type="InterPro" id="IPR000847">
    <property type="entry name" value="LysR_HTH_N"/>
</dbReference>
<reference evidence="6 7" key="1">
    <citation type="submission" date="2022-11" db="EMBL/GenBank/DDBJ databases">
        <title>Minimal conservation of predation-associated metabolite biosynthetic gene clusters underscores biosynthetic potential of Myxococcota including descriptions for ten novel species: Archangium lansinium sp. nov., Myxococcus landrumus sp. nov., Nannocystis bai.</title>
        <authorList>
            <person name="Ahearne A."/>
            <person name="Stevens C."/>
            <person name="Dowd S."/>
        </authorList>
    </citation>
    <scope>NUCLEOTIDE SEQUENCE [LARGE SCALE GENOMIC DNA]</scope>
    <source>
        <strain evidence="6 7">NCELM</strain>
    </source>
</reference>
<comment type="caution">
    <text evidence="6">The sequence shown here is derived from an EMBL/GenBank/DDBJ whole genome shotgun (WGS) entry which is preliminary data.</text>
</comment>
<evidence type="ECO:0000256" key="4">
    <source>
        <dbReference type="ARBA" id="ARBA00023163"/>
    </source>
</evidence>
<evidence type="ECO:0000313" key="6">
    <source>
        <dbReference type="EMBL" id="MDC0672524.1"/>
    </source>
</evidence>
<keyword evidence="3" id="KW-0238">DNA-binding</keyword>
<dbReference type="PROSITE" id="PS50931">
    <property type="entry name" value="HTH_LYSR"/>
    <property type="match status" value="1"/>
</dbReference>
<dbReference type="Pfam" id="PF00126">
    <property type="entry name" value="HTH_1"/>
    <property type="match status" value="1"/>
</dbReference>
<dbReference type="PRINTS" id="PR00039">
    <property type="entry name" value="HTHLYSR"/>
</dbReference>
<evidence type="ECO:0000313" key="7">
    <source>
        <dbReference type="Proteomes" id="UP001217838"/>
    </source>
</evidence>
<protein>
    <submittedName>
        <fullName evidence="6">LysR family transcriptional regulator</fullName>
    </submittedName>
</protein>
<evidence type="ECO:0000256" key="1">
    <source>
        <dbReference type="ARBA" id="ARBA00009437"/>
    </source>
</evidence>
<dbReference type="PANTHER" id="PTHR30118">
    <property type="entry name" value="HTH-TYPE TRANSCRIPTIONAL REGULATOR LEUO-RELATED"/>
    <property type="match status" value="1"/>
</dbReference>
<evidence type="ECO:0000256" key="3">
    <source>
        <dbReference type="ARBA" id="ARBA00023125"/>
    </source>
</evidence>
<dbReference type="PANTHER" id="PTHR30118:SF15">
    <property type="entry name" value="TRANSCRIPTIONAL REGULATORY PROTEIN"/>
    <property type="match status" value="1"/>
</dbReference>
<dbReference type="SUPFAM" id="SSF53850">
    <property type="entry name" value="Periplasmic binding protein-like II"/>
    <property type="match status" value="1"/>
</dbReference>
<feature type="domain" description="HTH lysR-type" evidence="5">
    <location>
        <begin position="17"/>
        <end position="74"/>
    </location>
</feature>
<accession>A0ABT5BG61</accession>
<dbReference type="InterPro" id="IPR005119">
    <property type="entry name" value="LysR_subst-bd"/>
</dbReference>
<dbReference type="Proteomes" id="UP001217838">
    <property type="component" value="Unassembled WGS sequence"/>
</dbReference>
<sequence length="346" mass="37607">MNRIHDATSEPGELAGVDLNLVVAFDALARERSVTRAAQRLGVTQSAMSHALRRLRELLGDPLMVRGRGGMVLTPRAEYLAVPLRSGLVTIHRALARPEPFDPRTARRRFTLASPDLFDVHMLPPLLARVRHEAPGVDLAVVAGDEGRLAGRLETGDLDVALVPRLDARATTRVEAPAPGLVRRTLFHDRFVCLLRADHPALRSRRGATTSAPSLTLETYAALSHALVSRGDEGPAMVDRALERHGLTRRIALRVPNFYSALAIVGRSDLVLTAPTALARLAPADAAIVALPPPLPLPGHCVDLVWHERFSEDRGHCWLRGLLTEVTLAELGGDPPTPTRTRRRGA</sequence>
<dbReference type="Pfam" id="PF03466">
    <property type="entry name" value="LysR_substrate"/>
    <property type="match status" value="1"/>
</dbReference>
<dbReference type="Gene3D" id="3.40.190.10">
    <property type="entry name" value="Periplasmic binding protein-like II"/>
    <property type="match status" value="2"/>
</dbReference>
<dbReference type="EMBL" id="JAQNDN010000019">
    <property type="protein sequence ID" value="MDC0672524.1"/>
    <property type="molecule type" value="Genomic_DNA"/>
</dbReference>
<dbReference type="InterPro" id="IPR036388">
    <property type="entry name" value="WH-like_DNA-bd_sf"/>
</dbReference>
<evidence type="ECO:0000259" key="5">
    <source>
        <dbReference type="PROSITE" id="PS50931"/>
    </source>
</evidence>
<keyword evidence="7" id="KW-1185">Reference proteome</keyword>
<dbReference type="RefSeq" id="WP_272004337.1">
    <property type="nucleotide sequence ID" value="NZ_JAQNDN010000019.1"/>
</dbReference>
<name>A0ABT5BG61_9BACT</name>
<dbReference type="InterPro" id="IPR036390">
    <property type="entry name" value="WH_DNA-bd_sf"/>
</dbReference>
<organism evidence="6 7">
    <name type="scientific">Nannocystis radixulma</name>
    <dbReference type="NCBI Taxonomy" id="2995305"/>
    <lineage>
        <taxon>Bacteria</taxon>
        <taxon>Pseudomonadati</taxon>
        <taxon>Myxococcota</taxon>
        <taxon>Polyangia</taxon>
        <taxon>Nannocystales</taxon>
        <taxon>Nannocystaceae</taxon>
        <taxon>Nannocystis</taxon>
    </lineage>
</organism>
<dbReference type="InterPro" id="IPR050389">
    <property type="entry name" value="LysR-type_TF"/>
</dbReference>
<comment type="similarity">
    <text evidence="1">Belongs to the LysR transcriptional regulatory family.</text>
</comment>
<dbReference type="CDD" id="cd08417">
    <property type="entry name" value="PBP2_Nitroaromatics_like"/>
    <property type="match status" value="1"/>
</dbReference>
<dbReference type="InterPro" id="IPR037402">
    <property type="entry name" value="YidZ_PBP2"/>
</dbReference>